<dbReference type="GO" id="GO:0022627">
    <property type="term" value="C:cytosolic small ribosomal subunit"/>
    <property type="evidence" value="ECO:0007669"/>
    <property type="project" value="UniProtKB-UniRule"/>
</dbReference>
<dbReference type="STRING" id="926571.NVIE_005040"/>
<dbReference type="RefSeq" id="WP_075053866.1">
    <property type="nucleotide sequence ID" value="NZ_CP007536.1"/>
</dbReference>
<dbReference type="GO" id="GO:0006412">
    <property type="term" value="P:translation"/>
    <property type="evidence" value="ECO:0007669"/>
    <property type="project" value="UniProtKB-UniRule"/>
</dbReference>
<comment type="subunit">
    <text evidence="6">Part of the 30S ribosomal subunit.</text>
</comment>
<evidence type="ECO:0000256" key="4">
    <source>
        <dbReference type="ARBA" id="ARBA00022980"/>
    </source>
</evidence>
<dbReference type="GO" id="GO:0003735">
    <property type="term" value="F:structural constituent of ribosome"/>
    <property type="evidence" value="ECO:0007669"/>
    <property type="project" value="UniProtKB-UniRule"/>
</dbReference>
<dbReference type="InterPro" id="IPR019978">
    <property type="entry name" value="Ribosomal_uS17_archaeal"/>
</dbReference>
<dbReference type="InterPro" id="IPR000266">
    <property type="entry name" value="Ribosomal_uS17"/>
</dbReference>
<dbReference type="Proteomes" id="UP000027093">
    <property type="component" value="Chromosome"/>
</dbReference>
<dbReference type="PANTHER" id="PTHR10744">
    <property type="entry name" value="40S RIBOSOMAL PROTEIN S11 FAMILY MEMBER"/>
    <property type="match status" value="1"/>
</dbReference>
<evidence type="ECO:0000256" key="2">
    <source>
        <dbReference type="ARBA" id="ARBA00022730"/>
    </source>
</evidence>
<dbReference type="SUPFAM" id="SSF50249">
    <property type="entry name" value="Nucleic acid-binding proteins"/>
    <property type="match status" value="1"/>
</dbReference>
<dbReference type="Gene3D" id="2.40.50.1000">
    <property type="match status" value="1"/>
</dbReference>
<dbReference type="OrthoDB" id="10698at2157"/>
<reference evidence="8 9" key="1">
    <citation type="journal article" date="2014" name="Int. J. Syst. Evol. Microbiol.">
        <title>Nitrososphaera viennensis gen. nov., sp. nov., an aerobic and mesophilic, ammonia-oxidizing archaeon from soil and a member of the archaeal phylum Thaumarchaeota.</title>
        <authorList>
            <person name="Stieglmeier M."/>
            <person name="Klingl A."/>
            <person name="Alves R.J."/>
            <person name="Rittmann S.K."/>
            <person name="Melcher M."/>
            <person name="Leisch N."/>
            <person name="Schleper C."/>
        </authorList>
    </citation>
    <scope>NUCLEOTIDE SEQUENCE [LARGE SCALE GENOMIC DNA]</scope>
    <source>
        <strain evidence="8">EN76</strain>
    </source>
</reference>
<dbReference type="HAMAP" id="MF_01345_A">
    <property type="entry name" value="Ribosomal_uS17_A"/>
    <property type="match status" value="1"/>
</dbReference>
<dbReference type="PRINTS" id="PR00973">
    <property type="entry name" value="RIBOSOMALS17"/>
</dbReference>
<keyword evidence="2 6" id="KW-0699">rRNA-binding</keyword>
<evidence type="ECO:0000256" key="1">
    <source>
        <dbReference type="ARBA" id="ARBA00010254"/>
    </source>
</evidence>
<comment type="function">
    <text evidence="6">One of the primary rRNA binding proteins, it binds specifically to the 5'-end of 16S ribosomal RNA.</text>
</comment>
<evidence type="ECO:0000313" key="9">
    <source>
        <dbReference type="Proteomes" id="UP000027093"/>
    </source>
</evidence>
<dbReference type="AlphaFoldDB" id="A0A060HH64"/>
<accession>A0A060HH64</accession>
<dbReference type="NCBIfam" id="NF006345">
    <property type="entry name" value="PRK08572.1"/>
    <property type="match status" value="1"/>
</dbReference>
<gene>
    <name evidence="8" type="primary">rps17p</name>
    <name evidence="6" type="synonym">rps17</name>
    <name evidence="8" type="ORF">NVIE_005040</name>
</gene>
<dbReference type="GO" id="GO:0019843">
    <property type="term" value="F:rRNA binding"/>
    <property type="evidence" value="ECO:0007669"/>
    <property type="project" value="UniProtKB-UniRule"/>
</dbReference>
<protein>
    <recommendedName>
        <fullName evidence="6">Small ribosomal subunit protein uS17</fullName>
    </recommendedName>
</protein>
<dbReference type="KEGG" id="nvn:NVIE_005040"/>
<evidence type="ECO:0000256" key="6">
    <source>
        <dbReference type="HAMAP-Rule" id="MF_01345"/>
    </source>
</evidence>
<name>A0A060HH64_9ARCH</name>
<keyword evidence="9" id="KW-1185">Reference proteome</keyword>
<dbReference type="InterPro" id="IPR012340">
    <property type="entry name" value="NA-bd_OB-fold"/>
</dbReference>
<dbReference type="GeneID" id="74945766"/>
<keyword evidence="5 6" id="KW-0687">Ribonucleoprotein</keyword>
<dbReference type="NCBIfam" id="TIGR03630">
    <property type="entry name" value="uS17_arch"/>
    <property type="match status" value="1"/>
</dbReference>
<keyword evidence="4 6" id="KW-0689">Ribosomal protein</keyword>
<comment type="similarity">
    <text evidence="1 6 7">Belongs to the universal ribosomal protein uS17 family.</text>
</comment>
<organism evidence="8 9">
    <name type="scientific">Nitrososphaera viennensis EN76</name>
    <dbReference type="NCBI Taxonomy" id="926571"/>
    <lineage>
        <taxon>Archaea</taxon>
        <taxon>Nitrososphaerota</taxon>
        <taxon>Nitrososphaeria</taxon>
        <taxon>Nitrososphaerales</taxon>
        <taxon>Nitrososphaeraceae</taxon>
        <taxon>Nitrososphaera</taxon>
    </lineage>
</organism>
<dbReference type="EMBL" id="CP007536">
    <property type="protein sequence ID" value="AIC14700.1"/>
    <property type="molecule type" value="Genomic_DNA"/>
</dbReference>
<dbReference type="Pfam" id="PF00366">
    <property type="entry name" value="Ribosomal_S17"/>
    <property type="match status" value="1"/>
</dbReference>
<keyword evidence="3 6" id="KW-0694">RNA-binding</keyword>
<dbReference type="PANTHER" id="PTHR10744:SF9">
    <property type="entry name" value="40S RIBOSOMAL PROTEIN S11-RELATED"/>
    <property type="match status" value="1"/>
</dbReference>
<dbReference type="InterPro" id="IPR019979">
    <property type="entry name" value="Ribosomal_uS17_CS"/>
</dbReference>
<dbReference type="PROSITE" id="PS00056">
    <property type="entry name" value="RIBOSOMAL_S17"/>
    <property type="match status" value="1"/>
</dbReference>
<evidence type="ECO:0000256" key="3">
    <source>
        <dbReference type="ARBA" id="ARBA00022884"/>
    </source>
</evidence>
<evidence type="ECO:0000313" key="8">
    <source>
        <dbReference type="EMBL" id="AIC14700.1"/>
    </source>
</evidence>
<sequence>MVRNIGVSVIAPRKTCEDELCPFHGTLPVRGKLLTGIVASAKAKKMVVVTQEYPRPVQKYKRYERSRSKVHAYLPTCMDVKEGDEVKIAECRPLSKTVSFVVIEVNTKDGGRS</sequence>
<dbReference type="InterPro" id="IPR028333">
    <property type="entry name" value="Ribosomal_uS17_arc/euk"/>
</dbReference>
<dbReference type="CDD" id="cd00364">
    <property type="entry name" value="Ribosomal_uS17"/>
    <property type="match status" value="1"/>
</dbReference>
<proteinExistence type="inferred from homology"/>
<evidence type="ECO:0000256" key="7">
    <source>
        <dbReference type="RuleBase" id="RU003872"/>
    </source>
</evidence>
<dbReference type="HOGENOM" id="CLU_073626_0_3_2"/>
<evidence type="ECO:0000256" key="5">
    <source>
        <dbReference type="ARBA" id="ARBA00023274"/>
    </source>
</evidence>